<protein>
    <submittedName>
        <fullName evidence="1">Uncharacterized protein</fullName>
    </submittedName>
</protein>
<evidence type="ECO:0000313" key="1">
    <source>
        <dbReference type="EMBL" id="KAH3750847.1"/>
    </source>
</evidence>
<accession>A0A9D4DMP8</accession>
<dbReference type="AlphaFoldDB" id="A0A9D4DMP8"/>
<proteinExistence type="predicted"/>
<dbReference type="EMBL" id="JAIWYP010000010">
    <property type="protein sequence ID" value="KAH3750847.1"/>
    <property type="molecule type" value="Genomic_DNA"/>
</dbReference>
<sequence>MSENIDSTLPQYRQDLSRRARLCENCPTGSLKERRGANRSKKYAEDCYLLQQFLDENVINVDDLYRSQHAMLVNSQPTPARNQTQDRNMIDLKETVAFLKAEVTLLKTNMFKVNENMDTLHNDLHTVKSELQSCSNIISKHLDVSNSNTDNLVLSNGILAISRTLMKLEKSRNTLSDNISALQTTVRDNSICIKQLKDAETSIKNSNKIMLNNLTQRLQDDITRSTSDTISKSEHEAVLKSVHTRLKQCEHKIASDNFGERVESVLEKFTSTISSKLDRVCNSIQDSLRLSGMKPTCACSTTYAHMIVAEDSAADQK</sequence>
<evidence type="ECO:0000313" key="2">
    <source>
        <dbReference type="Proteomes" id="UP000828390"/>
    </source>
</evidence>
<reference evidence="1" key="1">
    <citation type="journal article" date="2019" name="bioRxiv">
        <title>The Genome of the Zebra Mussel, Dreissena polymorpha: A Resource for Invasive Species Research.</title>
        <authorList>
            <person name="McCartney M.A."/>
            <person name="Auch B."/>
            <person name="Kono T."/>
            <person name="Mallez S."/>
            <person name="Zhang Y."/>
            <person name="Obille A."/>
            <person name="Becker A."/>
            <person name="Abrahante J.E."/>
            <person name="Garbe J."/>
            <person name="Badalamenti J.P."/>
            <person name="Herman A."/>
            <person name="Mangelson H."/>
            <person name="Liachko I."/>
            <person name="Sullivan S."/>
            <person name="Sone E.D."/>
            <person name="Koren S."/>
            <person name="Silverstein K.A.T."/>
            <person name="Beckman K.B."/>
            <person name="Gohl D.M."/>
        </authorList>
    </citation>
    <scope>NUCLEOTIDE SEQUENCE</scope>
    <source>
        <strain evidence="1">Duluth1</strain>
        <tissue evidence="1">Whole animal</tissue>
    </source>
</reference>
<organism evidence="1 2">
    <name type="scientific">Dreissena polymorpha</name>
    <name type="common">Zebra mussel</name>
    <name type="synonym">Mytilus polymorpha</name>
    <dbReference type="NCBI Taxonomy" id="45954"/>
    <lineage>
        <taxon>Eukaryota</taxon>
        <taxon>Metazoa</taxon>
        <taxon>Spiralia</taxon>
        <taxon>Lophotrochozoa</taxon>
        <taxon>Mollusca</taxon>
        <taxon>Bivalvia</taxon>
        <taxon>Autobranchia</taxon>
        <taxon>Heteroconchia</taxon>
        <taxon>Euheterodonta</taxon>
        <taxon>Imparidentia</taxon>
        <taxon>Neoheterodontei</taxon>
        <taxon>Myida</taxon>
        <taxon>Dreissenoidea</taxon>
        <taxon>Dreissenidae</taxon>
        <taxon>Dreissena</taxon>
    </lineage>
</organism>
<keyword evidence="2" id="KW-1185">Reference proteome</keyword>
<reference evidence="1" key="2">
    <citation type="submission" date="2020-11" db="EMBL/GenBank/DDBJ databases">
        <authorList>
            <person name="McCartney M.A."/>
            <person name="Auch B."/>
            <person name="Kono T."/>
            <person name="Mallez S."/>
            <person name="Becker A."/>
            <person name="Gohl D.M."/>
            <person name="Silverstein K.A.T."/>
            <person name="Koren S."/>
            <person name="Bechman K.B."/>
            <person name="Herman A."/>
            <person name="Abrahante J.E."/>
            <person name="Garbe J."/>
        </authorList>
    </citation>
    <scope>NUCLEOTIDE SEQUENCE</scope>
    <source>
        <strain evidence="1">Duluth1</strain>
        <tissue evidence="1">Whole animal</tissue>
    </source>
</reference>
<dbReference type="Proteomes" id="UP000828390">
    <property type="component" value="Unassembled WGS sequence"/>
</dbReference>
<name>A0A9D4DMP8_DREPO</name>
<gene>
    <name evidence="1" type="ORF">DPMN_185382</name>
</gene>
<comment type="caution">
    <text evidence="1">The sequence shown here is derived from an EMBL/GenBank/DDBJ whole genome shotgun (WGS) entry which is preliminary data.</text>
</comment>